<evidence type="ECO:0000256" key="4">
    <source>
        <dbReference type="ARBA" id="ARBA00023315"/>
    </source>
</evidence>
<dbReference type="Proteomes" id="UP000249299">
    <property type="component" value="Unassembled WGS sequence"/>
</dbReference>
<dbReference type="Gene3D" id="3.40.50.880">
    <property type="match status" value="1"/>
</dbReference>
<dbReference type="RefSeq" id="WP_111436018.1">
    <property type="nucleotide sequence ID" value="NZ_JACIGG010000002.1"/>
</dbReference>
<dbReference type="GO" id="GO:0019281">
    <property type="term" value="P:L-methionine biosynthetic process from homoserine via O-succinyl-L-homoserine and cystathionine"/>
    <property type="evidence" value="ECO:0007669"/>
    <property type="project" value="InterPro"/>
</dbReference>
<keyword evidence="1 5" id="KW-0963">Cytoplasm</keyword>
<dbReference type="InterPro" id="IPR029062">
    <property type="entry name" value="Class_I_gatase-like"/>
</dbReference>
<dbReference type="CDD" id="cd03131">
    <property type="entry name" value="GATase1_HTS"/>
    <property type="match status" value="1"/>
</dbReference>
<accession>A0A327JIP4</accession>
<feature type="site" description="Important for substrate specificity" evidence="5">
    <location>
        <position position="192"/>
    </location>
</feature>
<feature type="binding site" evidence="5">
    <location>
        <position position="249"/>
    </location>
    <ligand>
        <name>substrate</name>
    </ligand>
</feature>
<dbReference type="GO" id="GO:0004414">
    <property type="term" value="F:homoserine O-acetyltransferase activity"/>
    <property type="evidence" value="ECO:0007669"/>
    <property type="project" value="UniProtKB-EC"/>
</dbReference>
<comment type="function">
    <text evidence="5">Transfers an acetyl group from acetyl-CoA to L-homoserine, forming acetyl-L-homoserine.</text>
</comment>
<dbReference type="SUPFAM" id="SSF52317">
    <property type="entry name" value="Class I glutamine amidotransferase-like"/>
    <property type="match status" value="1"/>
</dbReference>
<feature type="binding site" evidence="5">
    <location>
        <position position="192"/>
    </location>
    <ligand>
        <name>substrate</name>
    </ligand>
</feature>
<dbReference type="GO" id="GO:0008899">
    <property type="term" value="F:homoserine O-succinyltransferase activity"/>
    <property type="evidence" value="ECO:0007669"/>
    <property type="project" value="UniProtKB-UniRule"/>
</dbReference>
<keyword evidence="4 5" id="KW-0012">Acyltransferase</keyword>
<dbReference type="InterPro" id="IPR033752">
    <property type="entry name" value="MetA_family"/>
</dbReference>
<dbReference type="Pfam" id="PF04204">
    <property type="entry name" value="HTS"/>
    <property type="match status" value="1"/>
</dbReference>
<comment type="pathway">
    <text evidence="5">Amino-acid biosynthesis; L-methionine biosynthesis via de novo pathway; O-acetyl-L-homoserine from L-homoserine: step 1/1.</text>
</comment>
<protein>
    <recommendedName>
        <fullName evidence="5">Homoserine O-acetyltransferase</fullName>
        <shortName evidence="5">HAT</shortName>
        <ecNumber evidence="5">2.3.1.31</ecNumber>
    </recommendedName>
    <alternativeName>
        <fullName evidence="5">Homoserine transacetylase</fullName>
        <shortName evidence="5">HTA</shortName>
    </alternativeName>
</protein>
<dbReference type="PIRSF" id="PIRSF000450">
    <property type="entry name" value="H_ser_succinyltr"/>
    <property type="match status" value="1"/>
</dbReference>
<dbReference type="InterPro" id="IPR005697">
    <property type="entry name" value="HST_MetA"/>
</dbReference>
<feature type="active site" description="Acyl-thioester intermediate" evidence="5 6">
    <location>
        <position position="142"/>
    </location>
</feature>
<keyword evidence="8" id="KW-1185">Reference proteome</keyword>
<comment type="subcellular location">
    <subcellularLocation>
        <location evidence="5">Cytoplasm</location>
    </subcellularLocation>
</comment>
<organism evidence="7 8">
    <name type="scientific">Rhodobium orientis</name>
    <dbReference type="NCBI Taxonomy" id="34017"/>
    <lineage>
        <taxon>Bacteria</taxon>
        <taxon>Pseudomonadati</taxon>
        <taxon>Pseudomonadota</taxon>
        <taxon>Alphaproteobacteria</taxon>
        <taxon>Hyphomicrobiales</taxon>
        <taxon>Rhodobiaceae</taxon>
        <taxon>Rhodobium</taxon>
    </lineage>
</organism>
<evidence type="ECO:0000313" key="7">
    <source>
        <dbReference type="EMBL" id="RAI25214.1"/>
    </source>
</evidence>
<evidence type="ECO:0000256" key="2">
    <source>
        <dbReference type="ARBA" id="ARBA00022605"/>
    </source>
</evidence>
<gene>
    <name evidence="5" type="primary">metAA</name>
    <name evidence="7" type="ORF">CH339_19255</name>
</gene>
<dbReference type="NCBIfam" id="TIGR01001">
    <property type="entry name" value="metA"/>
    <property type="match status" value="1"/>
</dbReference>
<feature type="active site" description="Proton acceptor" evidence="5">
    <location>
        <position position="235"/>
    </location>
</feature>
<dbReference type="EMBL" id="NPEV01000053">
    <property type="protein sequence ID" value="RAI25214.1"/>
    <property type="molecule type" value="Genomic_DNA"/>
</dbReference>
<dbReference type="PANTHER" id="PTHR20919:SF0">
    <property type="entry name" value="HOMOSERINE O-SUCCINYLTRANSFERASE"/>
    <property type="match status" value="1"/>
</dbReference>
<feature type="active site" evidence="5">
    <location>
        <position position="237"/>
    </location>
</feature>
<dbReference type="PANTHER" id="PTHR20919">
    <property type="entry name" value="HOMOSERINE O-SUCCINYLTRANSFERASE"/>
    <property type="match status" value="1"/>
</dbReference>
<comment type="caution">
    <text evidence="5">Lacks conserved residue(s) required for the propagation of feature annotation.</text>
</comment>
<evidence type="ECO:0000313" key="8">
    <source>
        <dbReference type="Proteomes" id="UP000249299"/>
    </source>
</evidence>
<reference evidence="7 8" key="1">
    <citation type="submission" date="2017-07" db="EMBL/GenBank/DDBJ databases">
        <title>Draft Genome Sequences of Select Purple Nonsulfur Bacteria.</title>
        <authorList>
            <person name="Lasarre B."/>
            <person name="Mckinlay J.B."/>
        </authorList>
    </citation>
    <scope>NUCLEOTIDE SEQUENCE [LARGE SCALE GENOMIC DNA]</scope>
    <source>
        <strain evidence="7 8">DSM 11290</strain>
    </source>
</reference>
<evidence type="ECO:0000256" key="5">
    <source>
        <dbReference type="HAMAP-Rule" id="MF_00295"/>
    </source>
</evidence>
<dbReference type="EC" id="2.3.1.31" evidence="5"/>
<dbReference type="AlphaFoldDB" id="A0A327JIP4"/>
<comment type="similarity">
    <text evidence="5">Belongs to the MetA family.</text>
</comment>
<dbReference type="GO" id="GO:0005737">
    <property type="term" value="C:cytoplasm"/>
    <property type="evidence" value="ECO:0007669"/>
    <property type="project" value="UniProtKB-SubCell"/>
</dbReference>
<sequence>MPIKIPTDLPARTTLEQEGVMVMTADDAARQDIRPLQIALLNLMPNKIRTETQIARLVGATPLQVELSLVKVASHTPKNTAAAHMLAFYEDWEAIRDRKFDGLIVTGAPIELLDFPDVTYWEELGAIFDWTETNVHSTFAICWGAQAMLHHFHGVPKYALPKKAFGVFRHRNLNPASPFLRGFSDDFSIPVSRWTEVRANDIPEDSGLEMLMESDETGPCLIHDPRHGNLYMFNHIEYDSSSLAEEYWRDVEANVEIHVPHNYFPKDNPHLTPENRWRSHAHLLFGNWINEVYQTTAFDIDKIRQK</sequence>
<dbReference type="UniPathway" id="UPA00051">
    <property type="reaction ID" value="UER00074"/>
</dbReference>
<dbReference type="OrthoDB" id="9772423at2"/>
<keyword evidence="2 5" id="KW-0028">Amino-acid biosynthesis</keyword>
<comment type="catalytic activity">
    <reaction evidence="5">
        <text>L-homoserine + acetyl-CoA = O-acetyl-L-homoserine + CoA</text>
        <dbReference type="Rhea" id="RHEA:13701"/>
        <dbReference type="ChEBI" id="CHEBI:57287"/>
        <dbReference type="ChEBI" id="CHEBI:57288"/>
        <dbReference type="ChEBI" id="CHEBI:57476"/>
        <dbReference type="ChEBI" id="CHEBI:57716"/>
        <dbReference type="EC" id="2.3.1.31"/>
    </reaction>
</comment>
<keyword evidence="3 5" id="KW-0808">Transferase</keyword>
<comment type="caution">
    <text evidence="7">The sequence shown here is derived from an EMBL/GenBank/DDBJ whole genome shotgun (WGS) entry which is preliminary data.</text>
</comment>
<name>A0A327JIP4_9HYPH</name>
<dbReference type="HAMAP" id="MF_00295">
    <property type="entry name" value="MetA_acyltransf"/>
    <property type="match status" value="1"/>
</dbReference>
<evidence type="ECO:0000256" key="3">
    <source>
        <dbReference type="ARBA" id="ARBA00022679"/>
    </source>
</evidence>
<evidence type="ECO:0000256" key="1">
    <source>
        <dbReference type="ARBA" id="ARBA00022490"/>
    </source>
</evidence>
<evidence type="ECO:0000256" key="6">
    <source>
        <dbReference type="PIRSR" id="PIRSR000450-1"/>
    </source>
</evidence>
<keyword evidence="5" id="KW-0486">Methionine biosynthesis</keyword>
<feature type="binding site" evidence="5">
    <location>
        <position position="163"/>
    </location>
    <ligand>
        <name>substrate</name>
    </ligand>
</feature>
<proteinExistence type="inferred from homology"/>
<feature type="site" description="Important for acyl-CoA specificity" evidence="5">
    <location>
        <position position="111"/>
    </location>
</feature>